<feature type="transmembrane region" description="Helical" evidence="1">
    <location>
        <begin position="129"/>
        <end position="154"/>
    </location>
</feature>
<sequence>MQPVQASDAVWAPPVQPAPARPAARTGRLWVSVVAIVFTAVVALLVLGYLLVSLGAPAVLVAMLLAFVPLVLVLVAIRWVDRWEPEPRSALWFAFLWGAAVSVAIALLVDAGIRFALATPADTDSVREFVSAVVQAPFVEELAKGLGVLLVYAFWRSQFDGPVDGLVYAATVAAGFAFSENIVYFAVAIAEGANGDLGYTFVVRGIFSPFAHVMFTAATGLGLGIAVRRDAGLVWRFLLGLGIAIALHALWNGALFLVDDVVFYYFTVQLPLFVFAIVLTVLIRRQEIELTRERLEEYADAGWFADSEVVMLATPQGRRRAREWAKRAGKQRAMRGFIADATHLAFTRQRLVSGRPRPGDLADERALLSSVTRSREKLMQ</sequence>
<name>A0A975FPW4_9MICO</name>
<feature type="transmembrane region" description="Helical" evidence="1">
    <location>
        <begin position="29"/>
        <end position="52"/>
    </location>
</feature>
<keyword evidence="1" id="KW-0472">Membrane</keyword>
<dbReference type="AlphaFoldDB" id="A0A975FPW4"/>
<gene>
    <name evidence="2" type="ORF">G127AT_02210</name>
</gene>
<feature type="transmembrane region" description="Helical" evidence="1">
    <location>
        <begin position="263"/>
        <end position="283"/>
    </location>
</feature>
<keyword evidence="1" id="KW-1133">Transmembrane helix</keyword>
<organism evidence="2 3">
    <name type="scientific">Agromyces archimandritae</name>
    <dbReference type="NCBI Taxonomy" id="2781962"/>
    <lineage>
        <taxon>Bacteria</taxon>
        <taxon>Bacillati</taxon>
        <taxon>Actinomycetota</taxon>
        <taxon>Actinomycetes</taxon>
        <taxon>Micrococcales</taxon>
        <taxon>Microbacteriaceae</taxon>
        <taxon>Agromyces</taxon>
    </lineage>
</organism>
<feature type="transmembrane region" description="Helical" evidence="1">
    <location>
        <begin position="201"/>
        <end position="226"/>
    </location>
</feature>
<evidence type="ECO:0000313" key="2">
    <source>
        <dbReference type="EMBL" id="QTX06114.1"/>
    </source>
</evidence>
<feature type="transmembrane region" description="Helical" evidence="1">
    <location>
        <begin position="233"/>
        <end position="251"/>
    </location>
</feature>
<evidence type="ECO:0000256" key="1">
    <source>
        <dbReference type="SAM" id="Phobius"/>
    </source>
</evidence>
<keyword evidence="3" id="KW-1185">Reference proteome</keyword>
<feature type="transmembrane region" description="Helical" evidence="1">
    <location>
        <begin position="58"/>
        <end position="77"/>
    </location>
</feature>
<keyword evidence="2" id="KW-0645">Protease</keyword>
<protein>
    <submittedName>
        <fullName evidence="2">PrsW family intramembrane metalloprotease</fullName>
    </submittedName>
</protein>
<accession>A0A975FPW4</accession>
<keyword evidence="2" id="KW-0378">Hydrolase</keyword>
<dbReference type="InterPro" id="IPR026898">
    <property type="entry name" value="PrsW"/>
</dbReference>
<dbReference type="EMBL" id="CP071696">
    <property type="protein sequence ID" value="QTX06114.1"/>
    <property type="molecule type" value="Genomic_DNA"/>
</dbReference>
<keyword evidence="2" id="KW-0482">Metalloprotease</keyword>
<dbReference type="GO" id="GO:0008237">
    <property type="term" value="F:metallopeptidase activity"/>
    <property type="evidence" value="ECO:0007669"/>
    <property type="project" value="UniProtKB-KW"/>
</dbReference>
<feature type="transmembrane region" description="Helical" evidence="1">
    <location>
        <begin position="166"/>
        <end position="189"/>
    </location>
</feature>
<evidence type="ECO:0000313" key="3">
    <source>
        <dbReference type="Proteomes" id="UP000671914"/>
    </source>
</evidence>
<dbReference type="PANTHER" id="PTHR36844">
    <property type="entry name" value="PROTEASE PRSW"/>
    <property type="match status" value="1"/>
</dbReference>
<proteinExistence type="predicted"/>
<dbReference type="PANTHER" id="PTHR36844:SF1">
    <property type="entry name" value="PROTEASE PRSW"/>
    <property type="match status" value="1"/>
</dbReference>
<dbReference type="Proteomes" id="UP000671914">
    <property type="component" value="Chromosome"/>
</dbReference>
<reference evidence="2" key="1">
    <citation type="submission" date="2021-03" db="EMBL/GenBank/DDBJ databases">
        <title>Agromyces archimandritus sp. nov., isolated from the cockroach Archimandrita tessellata.</title>
        <authorList>
            <person name="Guzman J."/>
            <person name="Ortuzar M."/>
            <person name="Poehlein A."/>
            <person name="Daniel R."/>
            <person name="Trujillo M."/>
            <person name="Vilcinskas A."/>
        </authorList>
    </citation>
    <scope>NUCLEOTIDE SEQUENCE</scope>
    <source>
        <strain evidence="2">G127AT</strain>
    </source>
</reference>
<keyword evidence="1" id="KW-0812">Transmembrane</keyword>
<feature type="transmembrane region" description="Helical" evidence="1">
    <location>
        <begin position="89"/>
        <end position="109"/>
    </location>
</feature>
<dbReference type="Pfam" id="PF13367">
    <property type="entry name" value="PrsW-protease"/>
    <property type="match status" value="1"/>
</dbReference>
<dbReference type="KEGG" id="aarc:G127AT_02210"/>